<protein>
    <submittedName>
        <fullName evidence="1">DUF2007 domain-containing protein</fullName>
    </submittedName>
</protein>
<reference evidence="1 2" key="1">
    <citation type="submission" date="2023-09" db="EMBL/GenBank/DDBJ databases">
        <title>Aquirufa genomes.</title>
        <authorList>
            <person name="Pitt A."/>
        </authorList>
    </citation>
    <scope>NUCLEOTIDE SEQUENCE [LARGE SCALE GENOMIC DNA]</scope>
    <source>
        <strain evidence="1 2">LEOWEIH-7C</strain>
    </source>
</reference>
<accession>A0ABU3TP60</accession>
<dbReference type="Proteomes" id="UP001249959">
    <property type="component" value="Unassembled WGS sequence"/>
</dbReference>
<gene>
    <name evidence="1" type="ORF">PQG45_01240</name>
</gene>
<sequence>MEGWKLIGQSRTGIDLEMQKALLWERAEIRAVVMNKKLSAYDLGNWELYVHQDDEAEALNILKG</sequence>
<comment type="caution">
    <text evidence="1">The sequence shown here is derived from an EMBL/GenBank/DDBJ whole genome shotgun (WGS) entry which is preliminary data.</text>
</comment>
<evidence type="ECO:0000313" key="1">
    <source>
        <dbReference type="EMBL" id="MDU0807653.1"/>
    </source>
</evidence>
<name>A0ABU3TP60_9BACT</name>
<dbReference type="RefSeq" id="WP_315575966.1">
    <property type="nucleotide sequence ID" value="NZ_JARDXH010000003.1"/>
</dbReference>
<keyword evidence="2" id="KW-1185">Reference proteome</keyword>
<organism evidence="1 2">
    <name type="scientific">Aquirufa regiilacus</name>
    <dbReference type="NCBI Taxonomy" id="3024868"/>
    <lineage>
        <taxon>Bacteria</taxon>
        <taxon>Pseudomonadati</taxon>
        <taxon>Bacteroidota</taxon>
        <taxon>Cytophagia</taxon>
        <taxon>Cytophagales</taxon>
        <taxon>Flectobacillaceae</taxon>
        <taxon>Aquirufa</taxon>
    </lineage>
</organism>
<proteinExistence type="predicted"/>
<dbReference type="EMBL" id="JAVNWW010000001">
    <property type="protein sequence ID" value="MDU0807653.1"/>
    <property type="molecule type" value="Genomic_DNA"/>
</dbReference>
<evidence type="ECO:0000313" key="2">
    <source>
        <dbReference type="Proteomes" id="UP001249959"/>
    </source>
</evidence>